<evidence type="ECO:0000313" key="1">
    <source>
        <dbReference type="EMBL" id="UWX64205.1"/>
    </source>
</evidence>
<dbReference type="EMBL" id="CP104213">
    <property type="protein sequence ID" value="UWX64205.1"/>
    <property type="molecule type" value="Genomic_DNA"/>
</dbReference>
<dbReference type="RefSeq" id="WP_260560480.1">
    <property type="nucleotide sequence ID" value="NZ_BAABEC010000027.1"/>
</dbReference>
<gene>
    <name evidence="1" type="ORF">N0D28_00565</name>
</gene>
<evidence type="ECO:0000313" key="2">
    <source>
        <dbReference type="Proteomes" id="UP001060261"/>
    </source>
</evidence>
<name>A0ABY5YGH6_9DEIO</name>
<sequence>MKLPPLLLGTLLLSQPSPSPPFLCRVQAEAAPTYLPGIYDVTIIIRPDLPCPPDGRAFVRVESGRVYPWREIFPGEPVTYPGVPWWWLASWQALSGKPYHVKVRGLQPPWSHP</sequence>
<keyword evidence="2" id="KW-1185">Reference proteome</keyword>
<dbReference type="Proteomes" id="UP001060261">
    <property type="component" value="Chromosome"/>
</dbReference>
<proteinExistence type="predicted"/>
<protein>
    <submittedName>
        <fullName evidence="1">Uncharacterized protein</fullName>
    </submittedName>
</protein>
<reference evidence="1" key="1">
    <citation type="submission" date="2022-09" db="EMBL/GenBank/DDBJ databases">
        <title>genome sequence of Deinococcus rubellus.</title>
        <authorList>
            <person name="Srinivasan S."/>
        </authorList>
    </citation>
    <scope>NUCLEOTIDE SEQUENCE</scope>
    <source>
        <strain evidence="1">Ant6</strain>
    </source>
</reference>
<accession>A0ABY5YGH6</accession>
<organism evidence="1 2">
    <name type="scientific">Deinococcus rubellus</name>
    <dbReference type="NCBI Taxonomy" id="1889240"/>
    <lineage>
        <taxon>Bacteria</taxon>
        <taxon>Thermotogati</taxon>
        <taxon>Deinococcota</taxon>
        <taxon>Deinococci</taxon>
        <taxon>Deinococcales</taxon>
        <taxon>Deinococcaceae</taxon>
        <taxon>Deinococcus</taxon>
    </lineage>
</organism>